<evidence type="ECO:0000256" key="13">
    <source>
        <dbReference type="ARBA" id="ARBA00023303"/>
    </source>
</evidence>
<keyword evidence="4" id="KW-0107">Calcium channel</keyword>
<evidence type="ECO:0000313" key="18">
    <source>
        <dbReference type="Proteomes" id="UP000694892"/>
    </source>
</evidence>
<evidence type="ECO:0000313" key="17">
    <source>
        <dbReference type="EMBL" id="OCT60638.1"/>
    </source>
</evidence>
<evidence type="ECO:0000256" key="8">
    <source>
        <dbReference type="ARBA" id="ARBA00022882"/>
    </source>
</evidence>
<dbReference type="OMA" id="DCHIRKS"/>
<organism evidence="17 18">
    <name type="scientific">Xenopus laevis</name>
    <name type="common">African clawed frog</name>
    <dbReference type="NCBI Taxonomy" id="8355"/>
    <lineage>
        <taxon>Eukaryota</taxon>
        <taxon>Metazoa</taxon>
        <taxon>Chordata</taxon>
        <taxon>Craniata</taxon>
        <taxon>Vertebrata</taxon>
        <taxon>Euteleostomi</taxon>
        <taxon>Amphibia</taxon>
        <taxon>Batrachia</taxon>
        <taxon>Anura</taxon>
        <taxon>Pipoidea</taxon>
        <taxon>Pipidae</taxon>
        <taxon>Xenopodinae</taxon>
        <taxon>Xenopus</taxon>
        <taxon>Xenopus</taxon>
    </lineage>
</organism>
<feature type="transmembrane region" description="Helical" evidence="15">
    <location>
        <begin position="277"/>
        <end position="295"/>
    </location>
</feature>
<dbReference type="SUPFAM" id="SSF81324">
    <property type="entry name" value="Voltage-gated potassium channels"/>
    <property type="match status" value="1"/>
</dbReference>
<dbReference type="GO" id="GO:0098703">
    <property type="term" value="P:calcium ion import across plasma membrane"/>
    <property type="evidence" value="ECO:0007669"/>
    <property type="project" value="TreeGrafter"/>
</dbReference>
<feature type="non-terminal residue" evidence="17">
    <location>
        <position position="385"/>
    </location>
</feature>
<dbReference type="PANTHER" id="PTHR45628:SF33">
    <property type="entry name" value="VOLTAGE-DEPENDENT T-TYPE CALCIUM CHANNEL SUBUNIT ALPHA-1G"/>
    <property type="match status" value="1"/>
</dbReference>
<dbReference type="Pfam" id="PF00520">
    <property type="entry name" value="Ion_trans"/>
    <property type="match status" value="1"/>
</dbReference>
<evidence type="ECO:0000256" key="11">
    <source>
        <dbReference type="ARBA" id="ARBA00023136"/>
    </source>
</evidence>
<evidence type="ECO:0000256" key="1">
    <source>
        <dbReference type="ARBA" id="ARBA00004141"/>
    </source>
</evidence>
<evidence type="ECO:0000259" key="16">
    <source>
        <dbReference type="Pfam" id="PF00520"/>
    </source>
</evidence>
<gene>
    <name evidence="17" type="ORF">XELAEV_180466606mg</name>
</gene>
<evidence type="ECO:0000256" key="15">
    <source>
        <dbReference type="SAM" id="Phobius"/>
    </source>
</evidence>
<dbReference type="Proteomes" id="UP000694892">
    <property type="component" value="Chromosome 9_10S"/>
</dbReference>
<dbReference type="InterPro" id="IPR005821">
    <property type="entry name" value="Ion_trans_dom"/>
</dbReference>
<keyword evidence="6" id="KW-0677">Repeat</keyword>
<dbReference type="FunFam" id="1.20.120.350:FF:000009">
    <property type="entry name" value="Voltage-dependent T-type calcium channel subunit alpha"/>
    <property type="match status" value="1"/>
</dbReference>
<dbReference type="PANTHER" id="PTHR45628">
    <property type="entry name" value="VOLTAGE-DEPENDENT CALCIUM CHANNEL TYPE A SUBUNIT ALPHA-1"/>
    <property type="match status" value="1"/>
</dbReference>
<keyword evidence="5 15" id="KW-0812">Transmembrane</keyword>
<dbReference type="EMBL" id="CM004483">
    <property type="protein sequence ID" value="OCT60638.1"/>
    <property type="molecule type" value="Genomic_DNA"/>
</dbReference>
<feature type="transmembrane region" description="Helical" evidence="15">
    <location>
        <begin position="348"/>
        <end position="367"/>
    </location>
</feature>
<keyword evidence="2" id="KW-0813">Transport</keyword>
<keyword evidence="8" id="KW-0851">Voltage-gated channel</keyword>
<comment type="subcellular location">
    <subcellularLocation>
        <location evidence="1">Membrane</location>
        <topology evidence="1">Multi-pass membrane protein</topology>
    </subcellularLocation>
</comment>
<keyword evidence="3" id="KW-0109">Calcium transport</keyword>
<evidence type="ECO:0000256" key="3">
    <source>
        <dbReference type="ARBA" id="ARBA00022568"/>
    </source>
</evidence>
<evidence type="ECO:0000256" key="7">
    <source>
        <dbReference type="ARBA" id="ARBA00022837"/>
    </source>
</evidence>
<evidence type="ECO:0000256" key="2">
    <source>
        <dbReference type="ARBA" id="ARBA00022448"/>
    </source>
</evidence>
<evidence type="ECO:0000256" key="6">
    <source>
        <dbReference type="ARBA" id="ARBA00022737"/>
    </source>
</evidence>
<protein>
    <recommendedName>
        <fullName evidence="16">Ion transport domain-containing protein</fullName>
    </recommendedName>
</protein>
<feature type="compositionally biased region" description="Basic and acidic residues" evidence="14">
    <location>
        <begin position="122"/>
        <end position="142"/>
    </location>
</feature>
<keyword evidence="11 15" id="KW-0472">Membrane</keyword>
<dbReference type="InterPro" id="IPR050599">
    <property type="entry name" value="VDCC_alpha-1_subunit"/>
</dbReference>
<feature type="region of interest" description="Disordered" evidence="14">
    <location>
        <begin position="119"/>
        <end position="159"/>
    </location>
</feature>
<feature type="domain" description="Ion transport" evidence="16">
    <location>
        <begin position="275"/>
        <end position="384"/>
    </location>
</feature>
<name>A0A974BTP9_XENLA</name>
<keyword evidence="9 15" id="KW-1133">Transmembrane helix</keyword>
<evidence type="ECO:0000256" key="4">
    <source>
        <dbReference type="ARBA" id="ARBA00022673"/>
    </source>
</evidence>
<evidence type="ECO:0000256" key="12">
    <source>
        <dbReference type="ARBA" id="ARBA00023180"/>
    </source>
</evidence>
<evidence type="ECO:0000256" key="10">
    <source>
        <dbReference type="ARBA" id="ARBA00023065"/>
    </source>
</evidence>
<reference evidence="18" key="1">
    <citation type="journal article" date="2016" name="Nature">
        <title>Genome evolution in the allotetraploid frog Xenopus laevis.</title>
        <authorList>
            <person name="Session A.M."/>
            <person name="Uno Y."/>
            <person name="Kwon T."/>
            <person name="Chapman J.A."/>
            <person name="Toyoda A."/>
            <person name="Takahashi S."/>
            <person name="Fukui A."/>
            <person name="Hikosaka A."/>
            <person name="Suzuki A."/>
            <person name="Kondo M."/>
            <person name="van Heeringen S.J."/>
            <person name="Quigley I."/>
            <person name="Heinz S."/>
            <person name="Ogino H."/>
            <person name="Ochi H."/>
            <person name="Hellsten U."/>
            <person name="Lyons J.B."/>
            <person name="Simakov O."/>
            <person name="Putnam N."/>
            <person name="Stites J."/>
            <person name="Kuroki Y."/>
            <person name="Tanaka T."/>
            <person name="Michiue T."/>
            <person name="Watanabe M."/>
            <person name="Bogdanovic O."/>
            <person name="Lister R."/>
            <person name="Georgiou G."/>
            <person name="Paranjpe S.S."/>
            <person name="van Kruijsbergen I."/>
            <person name="Shu S."/>
            <person name="Carlson J."/>
            <person name="Kinoshita T."/>
            <person name="Ohta Y."/>
            <person name="Mawaribuchi S."/>
            <person name="Jenkins J."/>
            <person name="Grimwood J."/>
            <person name="Schmutz J."/>
            <person name="Mitros T."/>
            <person name="Mozaffari S.V."/>
            <person name="Suzuki Y."/>
            <person name="Haramoto Y."/>
            <person name="Yamamoto T.S."/>
            <person name="Takagi C."/>
            <person name="Heald R."/>
            <person name="Miller K."/>
            <person name="Haudenschild C."/>
            <person name="Kitzman J."/>
            <person name="Nakayama T."/>
            <person name="Izutsu Y."/>
            <person name="Robert J."/>
            <person name="Fortriede J."/>
            <person name="Burns K."/>
            <person name="Lotay V."/>
            <person name="Karimi K."/>
            <person name="Yasuoka Y."/>
            <person name="Dichmann D.S."/>
            <person name="Flajnik M.F."/>
            <person name="Houston D.W."/>
            <person name="Shendure J."/>
            <person name="DuPasquier L."/>
            <person name="Vize P.D."/>
            <person name="Zorn A.M."/>
            <person name="Ito M."/>
            <person name="Marcotte E.M."/>
            <person name="Wallingford J.B."/>
            <person name="Ito Y."/>
            <person name="Asashima M."/>
            <person name="Ueno N."/>
            <person name="Matsuda Y."/>
            <person name="Veenstra G.J."/>
            <person name="Fujiyama A."/>
            <person name="Harland R.M."/>
            <person name="Taira M."/>
            <person name="Rokhsar D.S."/>
        </authorList>
    </citation>
    <scope>NUCLEOTIDE SEQUENCE [LARGE SCALE GENOMIC DNA]</scope>
    <source>
        <strain evidence="18">J</strain>
    </source>
</reference>
<dbReference type="AlphaFoldDB" id="A0A974BTP9"/>
<keyword evidence="13" id="KW-0407">Ion channel</keyword>
<proteinExistence type="predicted"/>
<feature type="transmembrane region" description="Helical" evidence="15">
    <location>
        <begin position="315"/>
        <end position="336"/>
    </location>
</feature>
<feature type="region of interest" description="Disordered" evidence="14">
    <location>
        <begin position="71"/>
        <end position="97"/>
    </location>
</feature>
<dbReference type="InterPro" id="IPR027359">
    <property type="entry name" value="Volt_channel_dom_sf"/>
</dbReference>
<evidence type="ECO:0000256" key="14">
    <source>
        <dbReference type="SAM" id="MobiDB-lite"/>
    </source>
</evidence>
<dbReference type="GO" id="GO:0005891">
    <property type="term" value="C:voltage-gated calcium channel complex"/>
    <property type="evidence" value="ECO:0007669"/>
    <property type="project" value="TreeGrafter"/>
</dbReference>
<evidence type="ECO:0000256" key="5">
    <source>
        <dbReference type="ARBA" id="ARBA00022692"/>
    </source>
</evidence>
<evidence type="ECO:0000256" key="9">
    <source>
        <dbReference type="ARBA" id="ARBA00022989"/>
    </source>
</evidence>
<feature type="non-terminal residue" evidence="17">
    <location>
        <position position="1"/>
    </location>
</feature>
<keyword evidence="10" id="KW-0406">Ion transport</keyword>
<sequence>QGEGSQSGSESAHEDCHIRKSLSNASFTPLHGYLDGKSMLQPPLIIHTAATPMPMPKCALFGDIPMACESRRESNVSGGPHACEIRPMSSSRNSPHSSWGAVCSWNSRRSSWNSIGRASSLKRHEQSGEHKSLLSADGKESSEGDTSDEEVSSRTGSSLNRMDLVDKRDLYDLHDTLHVPYPYGMQSRHSLPGEYQDCNGKTSPSTVFPQLHLEDSKVDYSNNIDDDLNMSRGERLKAWIISHLPAWCKERETWSLYLFPPYSKFRLICNKIITHRMFDHVVLVIIFLNCITIAMERPKIDSHSAERIFLTLSNYIFTLIFVAEMTVKVVAMNFCFGGKAYLRSSWNVLDGMLVLISVIDILVSMVSDSGTKILGMLRVLRLLRT</sequence>
<keyword evidence="7" id="KW-0106">Calcium</keyword>
<dbReference type="Gene3D" id="1.20.120.350">
    <property type="entry name" value="Voltage-gated potassium channels. Chain C"/>
    <property type="match status" value="1"/>
</dbReference>
<dbReference type="GO" id="GO:0008331">
    <property type="term" value="F:high voltage-gated calcium channel activity"/>
    <property type="evidence" value="ECO:0007669"/>
    <property type="project" value="TreeGrafter"/>
</dbReference>
<accession>A0A974BTP9</accession>
<keyword evidence="12" id="KW-0325">Glycoprotein</keyword>